<feature type="compositionally biased region" description="Polar residues" evidence="1">
    <location>
        <begin position="554"/>
        <end position="567"/>
    </location>
</feature>
<feature type="region of interest" description="Disordered" evidence="1">
    <location>
        <begin position="554"/>
        <end position="576"/>
    </location>
</feature>
<dbReference type="Proteomes" id="UP000582659">
    <property type="component" value="Unassembled WGS sequence"/>
</dbReference>
<feature type="compositionally biased region" description="Basic and acidic residues" evidence="1">
    <location>
        <begin position="14"/>
        <end position="37"/>
    </location>
</feature>
<dbReference type="OrthoDB" id="10681319at2759"/>
<organism evidence="2 3">
    <name type="scientific">Bursaphelenchus xylophilus</name>
    <name type="common">Pinewood nematode worm</name>
    <name type="synonym">Aphelenchoides xylophilus</name>
    <dbReference type="NCBI Taxonomy" id="6326"/>
    <lineage>
        <taxon>Eukaryota</taxon>
        <taxon>Metazoa</taxon>
        <taxon>Ecdysozoa</taxon>
        <taxon>Nematoda</taxon>
        <taxon>Chromadorea</taxon>
        <taxon>Rhabditida</taxon>
        <taxon>Tylenchina</taxon>
        <taxon>Tylenchomorpha</taxon>
        <taxon>Aphelenchoidea</taxon>
        <taxon>Aphelenchoididae</taxon>
        <taxon>Bursaphelenchus</taxon>
    </lineage>
</organism>
<evidence type="ECO:0000313" key="2">
    <source>
        <dbReference type="EMBL" id="CAD5209866.1"/>
    </source>
</evidence>
<dbReference type="EMBL" id="CAJFCV020000001">
    <property type="protein sequence ID" value="CAG9085263.1"/>
    <property type="molecule type" value="Genomic_DNA"/>
</dbReference>
<feature type="compositionally biased region" description="Basic and acidic residues" evidence="1">
    <location>
        <begin position="358"/>
        <end position="376"/>
    </location>
</feature>
<keyword evidence="3" id="KW-1185">Reference proteome</keyword>
<dbReference type="EMBL" id="CAJFDI010000001">
    <property type="protein sequence ID" value="CAD5209866.1"/>
    <property type="molecule type" value="Genomic_DNA"/>
</dbReference>
<feature type="region of interest" description="Disordered" evidence="1">
    <location>
        <begin position="52"/>
        <end position="147"/>
    </location>
</feature>
<feature type="compositionally biased region" description="Basic and acidic residues" evidence="1">
    <location>
        <begin position="52"/>
        <end position="62"/>
    </location>
</feature>
<evidence type="ECO:0000313" key="3">
    <source>
        <dbReference type="Proteomes" id="UP000659654"/>
    </source>
</evidence>
<feature type="region of interest" description="Disordered" evidence="1">
    <location>
        <begin position="1"/>
        <end position="37"/>
    </location>
</feature>
<name>A0A7I8XI58_BURXY</name>
<comment type="caution">
    <text evidence="2">The sequence shown here is derived from an EMBL/GenBank/DDBJ whole genome shotgun (WGS) entry which is preliminary data.</text>
</comment>
<accession>A0A7I8XI58</accession>
<evidence type="ECO:0000256" key="1">
    <source>
        <dbReference type="SAM" id="MobiDB-lite"/>
    </source>
</evidence>
<feature type="compositionally biased region" description="Polar residues" evidence="1">
    <location>
        <begin position="1"/>
        <end position="12"/>
    </location>
</feature>
<protein>
    <submittedName>
        <fullName evidence="2">(pine wood nematode) hypothetical protein</fullName>
    </submittedName>
</protein>
<feature type="region of interest" description="Disordered" evidence="1">
    <location>
        <begin position="343"/>
        <end position="376"/>
    </location>
</feature>
<proteinExistence type="predicted"/>
<feature type="region of interest" description="Disordered" evidence="1">
    <location>
        <begin position="452"/>
        <end position="490"/>
    </location>
</feature>
<dbReference type="AlphaFoldDB" id="A0A7I8XI58"/>
<feature type="compositionally biased region" description="Polar residues" evidence="1">
    <location>
        <begin position="122"/>
        <end position="131"/>
    </location>
</feature>
<sequence length="609" mass="66783">MHPSVMTRSLYVSSKDRQAEVAQRRKEREDRMNKEREERIRLARERAQRALERKEEGLKVIELKASSSRISPQRHSKNPIAFGSGVPRKLDFGPSAKLGTTSSTGSTPLKQPDKRLPPRVLLTSSVYSPSAKTRPKPEPRKPDVLMTRSMYVTPVSSSGTRRRNTARNERPVPAIRRKSVDASRTKVQVSKPAVVIENSSKLDNNDSGAGTSANASIESIILASSANVPHVDNRDSDNESSGTVNLAMPSVNLEKLVTVTPAIEQSLAETVDDKHFSDESDAIPLVSSREAIEKKLVDCGIPQNVDSEIYSEVVVVVEGIQLLLEDNNGLLGSVTVEKKSEIEGDMVTTEDTLPPEDPINRGDKHDDKEAGYPQLDKGKVGEAFDKEMVVEKPVNGIAKDANDSVQVQDQRPYRNQLKQQIESASSGILENVEICDQPEIQEERPLNAFISRLGNNSSPNLEKITEPTSGKPASPELLHHSDSTPTLKPLKGGAVLGLTEKLEQERLSRRQRLAEIMMKNRDSNAHTTPVLAAPVNPMEGMDRIRELLDRRAKSNASMNNSQQNTPLNEGPATPSLSIELQATSLAEELANLQVNSPAQVLLPGQVPES</sequence>
<reference evidence="2" key="1">
    <citation type="submission" date="2020-09" db="EMBL/GenBank/DDBJ databases">
        <authorList>
            <person name="Kikuchi T."/>
        </authorList>
    </citation>
    <scope>NUCLEOTIDE SEQUENCE</scope>
    <source>
        <strain evidence="2">Ka4C1</strain>
    </source>
</reference>
<dbReference type="Proteomes" id="UP000659654">
    <property type="component" value="Unassembled WGS sequence"/>
</dbReference>
<gene>
    <name evidence="2" type="ORF">BXYJ_LOCUS1649</name>
</gene>
<dbReference type="SMR" id="A0A7I8XI58"/>